<dbReference type="InterPro" id="IPR036259">
    <property type="entry name" value="MFS_trans_sf"/>
</dbReference>
<evidence type="ECO:0000313" key="9">
    <source>
        <dbReference type="Proteomes" id="UP000324705"/>
    </source>
</evidence>
<feature type="transmembrane region" description="Helical" evidence="7">
    <location>
        <begin position="141"/>
        <end position="160"/>
    </location>
</feature>
<dbReference type="PANTHER" id="PTHR31585:SF7">
    <property type="entry name" value="FOLATE-BIOPTERIN TRANSPORTER 4-RELATED"/>
    <property type="match status" value="1"/>
</dbReference>
<evidence type="ECO:0000256" key="2">
    <source>
        <dbReference type="ARBA" id="ARBA00007015"/>
    </source>
</evidence>
<dbReference type="InterPro" id="IPR039309">
    <property type="entry name" value="BT1"/>
</dbReference>
<feature type="transmembrane region" description="Helical" evidence="7">
    <location>
        <begin position="337"/>
        <end position="360"/>
    </location>
</feature>
<protein>
    <recommendedName>
        <fullName evidence="10">Folate-biopterin transporter 4</fullName>
    </recommendedName>
</protein>
<name>A0A9R1S067_TRITD</name>
<gene>
    <name evidence="8" type="ORF">TRITD_3Bv1G081540</name>
</gene>
<feature type="transmembrane region" description="Helical" evidence="7">
    <location>
        <begin position="372"/>
        <end position="396"/>
    </location>
</feature>
<evidence type="ECO:0000313" key="8">
    <source>
        <dbReference type="EMBL" id="VAH75454.1"/>
    </source>
</evidence>
<feature type="transmembrane region" description="Helical" evidence="7">
    <location>
        <begin position="12"/>
        <end position="32"/>
    </location>
</feature>
<evidence type="ECO:0000256" key="1">
    <source>
        <dbReference type="ARBA" id="ARBA00004141"/>
    </source>
</evidence>
<feature type="transmembrane region" description="Helical" evidence="7">
    <location>
        <begin position="44"/>
        <end position="61"/>
    </location>
</feature>
<keyword evidence="5 7" id="KW-1133">Transmembrane helix</keyword>
<dbReference type="SUPFAM" id="SSF103473">
    <property type="entry name" value="MFS general substrate transporter"/>
    <property type="match status" value="1"/>
</dbReference>
<evidence type="ECO:0008006" key="10">
    <source>
        <dbReference type="Google" id="ProtNLM"/>
    </source>
</evidence>
<keyword evidence="9" id="KW-1185">Reference proteome</keyword>
<dbReference type="GO" id="GO:0016020">
    <property type="term" value="C:membrane"/>
    <property type="evidence" value="ECO:0007669"/>
    <property type="project" value="UniProtKB-SubCell"/>
</dbReference>
<evidence type="ECO:0000256" key="5">
    <source>
        <dbReference type="ARBA" id="ARBA00022989"/>
    </source>
</evidence>
<dbReference type="Gene3D" id="1.20.1250.20">
    <property type="entry name" value="MFS general substrate transporter like domains"/>
    <property type="match status" value="1"/>
</dbReference>
<comment type="similarity">
    <text evidence="2">Belongs to the major facilitator superfamily. Folate-biopterin transporter (TC 2.A.71) family.</text>
</comment>
<dbReference type="Pfam" id="PF03092">
    <property type="entry name" value="BT1"/>
    <property type="match status" value="1"/>
</dbReference>
<dbReference type="EMBL" id="LT934116">
    <property type="protein sequence ID" value="VAH75454.1"/>
    <property type="molecule type" value="Genomic_DNA"/>
</dbReference>
<reference evidence="8 9" key="1">
    <citation type="submission" date="2017-09" db="EMBL/GenBank/DDBJ databases">
        <authorList>
            <consortium name="International Durum Wheat Genome Sequencing Consortium (IDWGSC)"/>
            <person name="Milanesi L."/>
        </authorList>
    </citation>
    <scope>NUCLEOTIDE SEQUENCE [LARGE SCALE GENOMIC DNA]</scope>
    <source>
        <strain evidence="9">cv. Svevo</strain>
    </source>
</reference>
<evidence type="ECO:0000256" key="6">
    <source>
        <dbReference type="ARBA" id="ARBA00023136"/>
    </source>
</evidence>
<dbReference type="PANTHER" id="PTHR31585">
    <property type="entry name" value="FOLATE-BIOPTERIN TRANSPORTER 1, CHLOROPLASTIC"/>
    <property type="match status" value="1"/>
</dbReference>
<keyword evidence="3" id="KW-0813">Transport</keyword>
<feature type="transmembrane region" description="Helical" evidence="7">
    <location>
        <begin position="408"/>
        <end position="430"/>
    </location>
</feature>
<keyword evidence="4 7" id="KW-0812">Transmembrane</keyword>
<keyword evidence="6 7" id="KW-0472">Membrane</keyword>
<feature type="transmembrane region" description="Helical" evidence="7">
    <location>
        <begin position="113"/>
        <end position="135"/>
    </location>
</feature>
<proteinExistence type="inferred from homology"/>
<accession>A0A9R1S067</accession>
<feature type="transmembrane region" description="Helical" evidence="7">
    <location>
        <begin position="73"/>
        <end position="92"/>
    </location>
</feature>
<organism evidence="8 9">
    <name type="scientific">Triticum turgidum subsp. durum</name>
    <name type="common">Durum wheat</name>
    <name type="synonym">Triticum durum</name>
    <dbReference type="NCBI Taxonomy" id="4567"/>
    <lineage>
        <taxon>Eukaryota</taxon>
        <taxon>Viridiplantae</taxon>
        <taxon>Streptophyta</taxon>
        <taxon>Embryophyta</taxon>
        <taxon>Tracheophyta</taxon>
        <taxon>Spermatophyta</taxon>
        <taxon>Magnoliopsida</taxon>
        <taxon>Liliopsida</taxon>
        <taxon>Poales</taxon>
        <taxon>Poaceae</taxon>
        <taxon>BOP clade</taxon>
        <taxon>Pooideae</taxon>
        <taxon>Triticodae</taxon>
        <taxon>Triticeae</taxon>
        <taxon>Triticinae</taxon>
        <taxon>Triticum</taxon>
    </lineage>
</organism>
<evidence type="ECO:0000256" key="4">
    <source>
        <dbReference type="ARBA" id="ARBA00022692"/>
    </source>
</evidence>
<dbReference type="Proteomes" id="UP000324705">
    <property type="component" value="Chromosome 3B"/>
</dbReference>
<dbReference type="Gramene" id="TRITD3Bv1G081540.1">
    <property type="protein sequence ID" value="TRITD3Bv1G081540.1"/>
    <property type="gene ID" value="TRITD3Bv1G081540"/>
</dbReference>
<dbReference type="CDD" id="cd17484">
    <property type="entry name" value="MFS_FBT"/>
    <property type="match status" value="1"/>
</dbReference>
<comment type="subcellular location">
    <subcellularLocation>
        <location evidence="1">Membrane</location>
        <topology evidence="1">Multi-pass membrane protein</topology>
    </subcellularLocation>
</comment>
<dbReference type="AlphaFoldDB" id="A0A9R1S067"/>
<sequence length="439" mass="48299">MKDIMKLSPSTSQFLVSAAFFPWSIKPIYGIVSDCIPFKQRKRVPYLIISSGLSLFPWLIIGLSEYLRSSSNLFMLMLIVQNLGSAMADVVIDAMIAEAVRSAGPEFAGDLQSLSWSSMAVGGIFGSLLGGYTLSNLPINAIYIMFSALPLFQLVTCVFLKESPKGFESMTDNAAHDGQNIDSAFAGQGSGESFKYEGTRKRKGARKKCKRRSLFKRSEAHEKHNKSVDLYSSLKSALVSLCTAFKQPAILHSSKYLSSYVLLQTEVLHLEASFLGTARVIGWFSLMLGTYIYNRYLKHKKLRNILMFAHVGLVIITVLDILLVSRLHIQYGIADKYMVLWGSALADAINQFKMMPFLILSGQLCPPGIEGTLFALFMSINNLSSTLGSFLGAALTSALNISSVQFDNLALGLAVRLMGTLLPIRFLFLIPRDVTGLTS</sequence>
<evidence type="ECO:0000256" key="3">
    <source>
        <dbReference type="ARBA" id="ARBA00022448"/>
    </source>
</evidence>
<feature type="transmembrane region" description="Helical" evidence="7">
    <location>
        <begin position="305"/>
        <end position="325"/>
    </location>
</feature>
<evidence type="ECO:0000256" key="7">
    <source>
        <dbReference type="SAM" id="Phobius"/>
    </source>
</evidence>